<protein>
    <submittedName>
        <fullName evidence="2">Uncharacterized protein</fullName>
    </submittedName>
</protein>
<dbReference type="Proteomes" id="UP000288805">
    <property type="component" value="Unassembled WGS sequence"/>
</dbReference>
<evidence type="ECO:0000313" key="3">
    <source>
        <dbReference type="Proteomes" id="UP000288805"/>
    </source>
</evidence>
<evidence type="ECO:0000256" key="1">
    <source>
        <dbReference type="SAM" id="Phobius"/>
    </source>
</evidence>
<evidence type="ECO:0000313" key="2">
    <source>
        <dbReference type="EMBL" id="RVW30593.1"/>
    </source>
</evidence>
<gene>
    <name evidence="2" type="ORF">CK203_086058</name>
</gene>
<organism evidence="2 3">
    <name type="scientific">Vitis vinifera</name>
    <name type="common">Grape</name>
    <dbReference type="NCBI Taxonomy" id="29760"/>
    <lineage>
        <taxon>Eukaryota</taxon>
        <taxon>Viridiplantae</taxon>
        <taxon>Streptophyta</taxon>
        <taxon>Embryophyta</taxon>
        <taxon>Tracheophyta</taxon>
        <taxon>Spermatophyta</taxon>
        <taxon>Magnoliopsida</taxon>
        <taxon>eudicotyledons</taxon>
        <taxon>Gunneridae</taxon>
        <taxon>Pentapetalae</taxon>
        <taxon>rosids</taxon>
        <taxon>Vitales</taxon>
        <taxon>Vitaceae</taxon>
        <taxon>Viteae</taxon>
        <taxon>Vitis</taxon>
    </lineage>
</organism>
<keyword evidence="1" id="KW-0472">Membrane</keyword>
<sequence>MSNLMKLARWNWNKNEPEQVYAEAATSPAQLGEVEYILANLVRRRGVPPTQSKANWELADALCSSKSRYMPCSTRKGGQGGSIMRVGEGEVEMGGEARVEFSLACQQMLFEPISPLRSMVKSVEKLIPFFFFLTNLWLCIMALIALIHVQASLFFALRLP</sequence>
<dbReference type="EMBL" id="QGNW01001792">
    <property type="protein sequence ID" value="RVW30593.1"/>
    <property type="molecule type" value="Genomic_DNA"/>
</dbReference>
<proteinExistence type="predicted"/>
<comment type="caution">
    <text evidence="2">The sequence shown here is derived from an EMBL/GenBank/DDBJ whole genome shotgun (WGS) entry which is preliminary data.</text>
</comment>
<feature type="transmembrane region" description="Helical" evidence="1">
    <location>
        <begin position="126"/>
        <end position="157"/>
    </location>
</feature>
<keyword evidence="1" id="KW-1133">Transmembrane helix</keyword>
<reference evidence="2 3" key="1">
    <citation type="journal article" date="2018" name="PLoS Genet.">
        <title>Population sequencing reveals clonal diversity and ancestral inbreeding in the grapevine cultivar Chardonnay.</title>
        <authorList>
            <person name="Roach M.J."/>
            <person name="Johnson D.L."/>
            <person name="Bohlmann J."/>
            <person name="van Vuuren H.J."/>
            <person name="Jones S.J."/>
            <person name="Pretorius I.S."/>
            <person name="Schmidt S.A."/>
            <person name="Borneman A.R."/>
        </authorList>
    </citation>
    <scope>NUCLEOTIDE SEQUENCE [LARGE SCALE GENOMIC DNA]</scope>
    <source>
        <strain evidence="3">cv. Chardonnay</strain>
        <tissue evidence="2">Leaf</tissue>
    </source>
</reference>
<keyword evidence="1" id="KW-0812">Transmembrane</keyword>
<name>A0A438D559_VITVI</name>
<accession>A0A438D559</accession>
<dbReference type="AlphaFoldDB" id="A0A438D559"/>